<keyword evidence="5" id="KW-0808">Transferase</keyword>
<dbReference type="GO" id="GO:0008176">
    <property type="term" value="F:tRNA (guanine(46)-N7)-methyltransferase activity"/>
    <property type="evidence" value="ECO:0007669"/>
    <property type="project" value="UniProtKB-EC"/>
</dbReference>
<organism evidence="8 9">
    <name type="scientific">Parahaliea mediterranea</name>
    <dbReference type="NCBI Taxonomy" id="651086"/>
    <lineage>
        <taxon>Bacteria</taxon>
        <taxon>Pseudomonadati</taxon>
        <taxon>Pseudomonadota</taxon>
        <taxon>Gammaproteobacteria</taxon>
        <taxon>Cellvibrionales</taxon>
        <taxon>Halieaceae</taxon>
        <taxon>Parahaliea</taxon>
    </lineage>
</organism>
<evidence type="ECO:0000313" key="8">
    <source>
        <dbReference type="EMBL" id="MBN7797886.1"/>
    </source>
</evidence>
<comment type="function">
    <text evidence="2">Catalyzes the formation of N(7)-methylguanine at position 46 (m7G46) in tRNA.</text>
</comment>
<comment type="caution">
    <text evidence="8">The sequence shown here is derived from an EMBL/GenBank/DDBJ whole genome shotgun (WGS) entry which is preliminary data.</text>
</comment>
<reference evidence="8" key="1">
    <citation type="submission" date="2021-02" db="EMBL/GenBank/DDBJ databases">
        <title>PHA producing bacteria isolated from coastal sediment in Guangdong, Shenzhen.</title>
        <authorList>
            <person name="Zheng W."/>
            <person name="Yu S."/>
            <person name="Huang Y."/>
        </authorList>
    </citation>
    <scope>NUCLEOTIDE SEQUENCE</scope>
    <source>
        <strain evidence="8">TN14-10</strain>
    </source>
</reference>
<evidence type="ECO:0000256" key="1">
    <source>
        <dbReference type="ARBA" id="ARBA00000142"/>
    </source>
</evidence>
<dbReference type="Pfam" id="PF02390">
    <property type="entry name" value="Methyltransf_4"/>
    <property type="match status" value="1"/>
</dbReference>
<keyword evidence="9" id="KW-1185">Reference proteome</keyword>
<evidence type="ECO:0000313" key="9">
    <source>
        <dbReference type="Proteomes" id="UP000664303"/>
    </source>
</evidence>
<keyword evidence="4 8" id="KW-0489">Methyltransferase</keyword>
<dbReference type="InterPro" id="IPR029063">
    <property type="entry name" value="SAM-dependent_MTases_sf"/>
</dbReference>
<dbReference type="Gene3D" id="3.40.50.150">
    <property type="entry name" value="Vaccinia Virus protein VP39"/>
    <property type="match status" value="1"/>
</dbReference>
<proteinExistence type="predicted"/>
<protein>
    <recommendedName>
        <fullName evidence="3">tRNA (guanine(46)-N(7))-methyltransferase</fullName>
        <ecNumber evidence="3">2.1.1.33</ecNumber>
    </recommendedName>
</protein>
<dbReference type="EC" id="2.1.1.33" evidence="3"/>
<dbReference type="SUPFAM" id="SSF53335">
    <property type="entry name" value="S-adenosyl-L-methionine-dependent methyltransferases"/>
    <property type="match status" value="1"/>
</dbReference>
<gene>
    <name evidence="8" type="ORF">JYP50_14850</name>
</gene>
<evidence type="ECO:0000256" key="6">
    <source>
        <dbReference type="ARBA" id="ARBA00022691"/>
    </source>
</evidence>
<evidence type="ECO:0000256" key="4">
    <source>
        <dbReference type="ARBA" id="ARBA00022603"/>
    </source>
</evidence>
<evidence type="ECO:0000256" key="3">
    <source>
        <dbReference type="ARBA" id="ARBA00011977"/>
    </source>
</evidence>
<name>A0A939DGR8_9GAMM</name>
<sequence length="224" mass="25450">MQANSRAVSSNQRFVHPKLSQVVRRHLQQPSRKPIARHNREAFAALAQRMADEPRPLVLDSFCGTGQSTAALAGRHPGHLVVGIDKSAHRLQRHVGSGAGNYLLLRAECEDIWQLVAARRWIVDYHYILYPNPWPKAAHLQRRVHGHASFPLLLQLGGRIELRSNWQLYAEEFGVALSLAGRRGRIGRRPMEPTPLTLFERKYQSSGQSLWYYESDDENARPAP</sequence>
<dbReference type="AlphaFoldDB" id="A0A939DGR8"/>
<evidence type="ECO:0000256" key="2">
    <source>
        <dbReference type="ARBA" id="ARBA00003015"/>
    </source>
</evidence>
<dbReference type="InterPro" id="IPR003358">
    <property type="entry name" value="tRNA_(Gua-N-7)_MeTrfase_Trmb"/>
</dbReference>
<dbReference type="RefSeq" id="WP_206561330.1">
    <property type="nucleotide sequence ID" value="NZ_JAFKCZ010000010.1"/>
</dbReference>
<evidence type="ECO:0000256" key="5">
    <source>
        <dbReference type="ARBA" id="ARBA00022679"/>
    </source>
</evidence>
<accession>A0A939DGR8</accession>
<comment type="catalytic activity">
    <reaction evidence="1">
        <text>guanosine(46) in tRNA + S-adenosyl-L-methionine = N(7)-methylguanosine(46) in tRNA + S-adenosyl-L-homocysteine</text>
        <dbReference type="Rhea" id="RHEA:42708"/>
        <dbReference type="Rhea" id="RHEA-COMP:10188"/>
        <dbReference type="Rhea" id="RHEA-COMP:10189"/>
        <dbReference type="ChEBI" id="CHEBI:57856"/>
        <dbReference type="ChEBI" id="CHEBI:59789"/>
        <dbReference type="ChEBI" id="CHEBI:74269"/>
        <dbReference type="ChEBI" id="CHEBI:74480"/>
        <dbReference type="EC" id="2.1.1.33"/>
    </reaction>
</comment>
<keyword evidence="7" id="KW-0819">tRNA processing</keyword>
<dbReference type="EMBL" id="JAFKCZ010000010">
    <property type="protein sequence ID" value="MBN7797886.1"/>
    <property type="molecule type" value="Genomic_DNA"/>
</dbReference>
<dbReference type="Proteomes" id="UP000664303">
    <property type="component" value="Unassembled WGS sequence"/>
</dbReference>
<evidence type="ECO:0000256" key="7">
    <source>
        <dbReference type="ARBA" id="ARBA00022694"/>
    </source>
</evidence>
<dbReference type="PROSITE" id="PS51625">
    <property type="entry name" value="SAM_MT_TRMB"/>
    <property type="match status" value="1"/>
</dbReference>
<dbReference type="CDD" id="cd02440">
    <property type="entry name" value="AdoMet_MTases"/>
    <property type="match status" value="1"/>
</dbReference>
<keyword evidence="6" id="KW-0949">S-adenosyl-L-methionine</keyword>